<feature type="transmembrane region" description="Helical" evidence="9">
    <location>
        <begin position="224"/>
        <end position="248"/>
    </location>
</feature>
<evidence type="ECO:0000256" key="4">
    <source>
        <dbReference type="ARBA" id="ARBA00022692"/>
    </source>
</evidence>
<keyword evidence="6 9" id="KW-0472">Membrane</keyword>
<comment type="caution">
    <text evidence="10">The sequence shown here is derived from an EMBL/GenBank/DDBJ whole genome shotgun (WGS) entry which is preliminary data.</text>
</comment>
<keyword evidence="5 9" id="KW-1133">Transmembrane helix</keyword>
<dbReference type="GO" id="GO:0005886">
    <property type="term" value="C:plasma membrane"/>
    <property type="evidence" value="ECO:0007669"/>
    <property type="project" value="UniProtKB-SubCell"/>
</dbReference>
<proteinExistence type="predicted"/>
<feature type="compositionally biased region" description="Polar residues" evidence="8">
    <location>
        <begin position="373"/>
        <end position="386"/>
    </location>
</feature>
<dbReference type="InterPro" id="IPR026612">
    <property type="entry name" value="STRA6-like"/>
</dbReference>
<dbReference type="GO" id="GO:0071939">
    <property type="term" value="P:vitamin A import into cell"/>
    <property type="evidence" value="ECO:0007669"/>
    <property type="project" value="TreeGrafter"/>
</dbReference>
<keyword evidence="11" id="KW-1185">Reference proteome</keyword>
<dbReference type="AlphaFoldDB" id="A0AAV4I632"/>
<accession>A0AAV4I632</accession>
<evidence type="ECO:0000256" key="1">
    <source>
        <dbReference type="ARBA" id="ARBA00004651"/>
    </source>
</evidence>
<keyword evidence="7" id="KW-0675">Receptor</keyword>
<evidence type="ECO:0000256" key="3">
    <source>
        <dbReference type="ARBA" id="ARBA00022475"/>
    </source>
</evidence>
<evidence type="ECO:0000256" key="5">
    <source>
        <dbReference type="ARBA" id="ARBA00022989"/>
    </source>
</evidence>
<dbReference type="PANTHER" id="PTHR21444:SF15">
    <property type="entry name" value="RECEPTOR FOR RETINOL UPTAKE STRA6"/>
    <property type="match status" value="1"/>
</dbReference>
<feature type="region of interest" description="Disordered" evidence="8">
    <location>
        <begin position="356"/>
        <end position="404"/>
    </location>
</feature>
<feature type="transmembrane region" description="Helical" evidence="9">
    <location>
        <begin position="149"/>
        <end position="171"/>
    </location>
</feature>
<evidence type="ECO:0000256" key="8">
    <source>
        <dbReference type="SAM" id="MobiDB-lite"/>
    </source>
</evidence>
<reference evidence="10 11" key="1">
    <citation type="journal article" date="2021" name="Elife">
        <title>Chloroplast acquisition without the gene transfer in kleptoplastic sea slugs, Plakobranchus ocellatus.</title>
        <authorList>
            <person name="Maeda T."/>
            <person name="Takahashi S."/>
            <person name="Yoshida T."/>
            <person name="Shimamura S."/>
            <person name="Takaki Y."/>
            <person name="Nagai Y."/>
            <person name="Toyoda A."/>
            <person name="Suzuki Y."/>
            <person name="Arimoto A."/>
            <person name="Ishii H."/>
            <person name="Satoh N."/>
            <person name="Nishiyama T."/>
            <person name="Hasebe M."/>
            <person name="Maruyama T."/>
            <person name="Minagawa J."/>
            <person name="Obokata J."/>
            <person name="Shigenobu S."/>
        </authorList>
    </citation>
    <scope>NUCLEOTIDE SEQUENCE [LARGE SCALE GENOMIC DNA]</scope>
</reference>
<dbReference type="GO" id="GO:0034632">
    <property type="term" value="F:retinol transmembrane transporter activity"/>
    <property type="evidence" value="ECO:0007669"/>
    <property type="project" value="InterPro"/>
</dbReference>
<evidence type="ECO:0000256" key="7">
    <source>
        <dbReference type="ARBA" id="ARBA00023170"/>
    </source>
</evidence>
<name>A0AAV4I632_9GAST</name>
<evidence type="ECO:0000256" key="6">
    <source>
        <dbReference type="ARBA" id="ARBA00023136"/>
    </source>
</evidence>
<dbReference type="PANTHER" id="PTHR21444">
    <property type="entry name" value="COILED-COIL DOMAIN-CONTAINING PROTEIN 180"/>
    <property type="match status" value="1"/>
</dbReference>
<evidence type="ECO:0000256" key="2">
    <source>
        <dbReference type="ARBA" id="ARBA00022448"/>
    </source>
</evidence>
<organism evidence="10 11">
    <name type="scientific">Elysia marginata</name>
    <dbReference type="NCBI Taxonomy" id="1093978"/>
    <lineage>
        <taxon>Eukaryota</taxon>
        <taxon>Metazoa</taxon>
        <taxon>Spiralia</taxon>
        <taxon>Lophotrochozoa</taxon>
        <taxon>Mollusca</taxon>
        <taxon>Gastropoda</taxon>
        <taxon>Heterobranchia</taxon>
        <taxon>Euthyneura</taxon>
        <taxon>Panpulmonata</taxon>
        <taxon>Sacoglossa</taxon>
        <taxon>Placobranchoidea</taxon>
        <taxon>Plakobranchidae</taxon>
        <taxon>Elysia</taxon>
    </lineage>
</organism>
<dbReference type="GO" id="GO:0038023">
    <property type="term" value="F:signaling receptor activity"/>
    <property type="evidence" value="ECO:0007669"/>
    <property type="project" value="InterPro"/>
</dbReference>
<protein>
    <submittedName>
        <fullName evidence="10">Stimulated by retinoic acid gene 6 protein homolog</fullName>
    </submittedName>
</protein>
<feature type="transmembrane region" description="Helical" evidence="9">
    <location>
        <begin position="37"/>
        <end position="59"/>
    </location>
</feature>
<feature type="transmembrane region" description="Helical" evidence="9">
    <location>
        <begin position="183"/>
        <end position="203"/>
    </location>
</feature>
<keyword evidence="4 9" id="KW-0812">Transmembrane</keyword>
<dbReference type="EMBL" id="BMAT01002358">
    <property type="protein sequence ID" value="GFS05350.1"/>
    <property type="molecule type" value="Genomic_DNA"/>
</dbReference>
<dbReference type="Proteomes" id="UP000762676">
    <property type="component" value="Unassembled WGS sequence"/>
</dbReference>
<evidence type="ECO:0000313" key="10">
    <source>
        <dbReference type="EMBL" id="GFS05350.1"/>
    </source>
</evidence>
<comment type="subcellular location">
    <subcellularLocation>
        <location evidence="1">Cell membrane</location>
        <topology evidence="1">Multi-pass membrane protein</topology>
    </subcellularLocation>
</comment>
<dbReference type="Pfam" id="PF14752">
    <property type="entry name" value="RBP_receptor"/>
    <property type="match status" value="1"/>
</dbReference>
<keyword evidence="2" id="KW-0813">Transport</keyword>
<evidence type="ECO:0000313" key="11">
    <source>
        <dbReference type="Proteomes" id="UP000762676"/>
    </source>
</evidence>
<keyword evidence="3" id="KW-1003">Cell membrane</keyword>
<sequence>MSCYNLLYTVLCHRQSRYIPPPPPPCRPGFRYPSQLVSVLFVAACVVYMLTVELLFMFVDTFDRIQEGINKDIGPLGWHKKPGEDPHITSARDQYFEAKHWVFMVESKIRSNLFAMYRGDFKIIPPITEKKPVWLCAGSIKYAGFQVAYIVWAYIVLWVVLFAFLFFFAVVCDGHLNFVVEDVVQFWPGVVVAIVLLIILMVLAKYVFLQDKGENLRLDNRHSYFIFAYFMFFYNIFLGLVSCLMRILKAIAIGSFFLARLDSSTLPRKFEYLDPGVCEDACADVSTALGRPVDGEVTDEPTEKSLQDLLCCTRPIASNYGETPVIQRKKIFREIQRLKQHTAEISSVLENGSGSVHRLHAPRGSSHAPCSECLSQTARLPQSQEKATPATHGRRDTRHGQHWD</sequence>
<gene>
    <name evidence="10" type="ORF">ElyMa_001197300</name>
</gene>
<evidence type="ECO:0000256" key="9">
    <source>
        <dbReference type="SAM" id="Phobius"/>
    </source>
</evidence>